<evidence type="ECO:0000256" key="1">
    <source>
        <dbReference type="HAMAP-Rule" id="MF_00226"/>
    </source>
</evidence>
<feature type="domain" description="MoaB/Mog" evidence="2">
    <location>
        <begin position="4"/>
        <end position="171"/>
    </location>
</feature>
<dbReference type="EMBL" id="CP002780">
    <property type="protein sequence ID" value="AEG61940.1"/>
    <property type="molecule type" value="Genomic_DNA"/>
</dbReference>
<dbReference type="Gene3D" id="3.90.950.20">
    <property type="entry name" value="CinA-like"/>
    <property type="match status" value="1"/>
</dbReference>
<dbReference type="NCBIfam" id="NF001813">
    <property type="entry name" value="PRK00549.1"/>
    <property type="match status" value="1"/>
</dbReference>
<dbReference type="InterPro" id="IPR001453">
    <property type="entry name" value="MoaB/Mog_dom"/>
</dbReference>
<dbReference type="RefSeq" id="WP_013843685.1">
    <property type="nucleotide sequence ID" value="NC_015589.1"/>
</dbReference>
<dbReference type="PIRSF" id="PIRSF006728">
    <property type="entry name" value="CinA"/>
    <property type="match status" value="1"/>
</dbReference>
<dbReference type="HOGENOM" id="CLU_030805_9_3_9"/>
<accession>F6DPZ6</accession>
<dbReference type="NCBIfam" id="TIGR00200">
    <property type="entry name" value="cinA_nterm"/>
    <property type="match status" value="1"/>
</dbReference>
<gene>
    <name evidence="1" type="primary">cinA</name>
    <name evidence="3" type="ordered locus">Desru_3740</name>
</gene>
<dbReference type="Gene3D" id="3.30.70.2860">
    <property type="match status" value="1"/>
</dbReference>
<dbReference type="SMART" id="SM00852">
    <property type="entry name" value="MoCF_biosynth"/>
    <property type="match status" value="1"/>
</dbReference>
<dbReference type="InterPro" id="IPR036425">
    <property type="entry name" value="MoaB/Mog-like_dom_sf"/>
</dbReference>
<keyword evidence="4" id="KW-1185">Reference proteome</keyword>
<dbReference type="Pfam" id="PF18146">
    <property type="entry name" value="CinA_KH"/>
    <property type="match status" value="1"/>
</dbReference>
<dbReference type="OrthoDB" id="9801454at2"/>
<comment type="similarity">
    <text evidence="1">Belongs to the CinA family.</text>
</comment>
<dbReference type="eggNOG" id="COG1058">
    <property type="taxonomic scope" value="Bacteria"/>
</dbReference>
<dbReference type="STRING" id="696281.Desru_3740"/>
<dbReference type="KEGG" id="dru:Desru_3740"/>
<dbReference type="InterPro" id="IPR041424">
    <property type="entry name" value="CinA_KH"/>
</dbReference>
<evidence type="ECO:0000313" key="4">
    <source>
        <dbReference type="Proteomes" id="UP000009234"/>
    </source>
</evidence>
<dbReference type="Proteomes" id="UP000009234">
    <property type="component" value="Chromosome"/>
</dbReference>
<dbReference type="NCBIfam" id="TIGR00177">
    <property type="entry name" value="molyb_syn"/>
    <property type="match status" value="1"/>
</dbReference>
<proteinExistence type="inferred from homology"/>
<reference evidence="4" key="1">
    <citation type="submission" date="2011-05" db="EMBL/GenBank/DDBJ databases">
        <title>Complete sequence of Desulfotomaculum ruminis DSM 2154.</title>
        <authorList>
            <person name="Lucas S."/>
            <person name="Copeland A."/>
            <person name="Lapidus A."/>
            <person name="Cheng J.-F."/>
            <person name="Goodwin L."/>
            <person name="Pitluck S."/>
            <person name="Lu M."/>
            <person name="Detter J.C."/>
            <person name="Han C."/>
            <person name="Tapia R."/>
            <person name="Land M."/>
            <person name="Hauser L."/>
            <person name="Kyrpides N."/>
            <person name="Ivanova N."/>
            <person name="Mikhailova N."/>
            <person name="Pagani I."/>
            <person name="Stams A.J.M."/>
            <person name="Plugge C.M."/>
            <person name="Muyzer G."/>
            <person name="Kuever J."/>
            <person name="Parshina S.N."/>
            <person name="Ivanova A.E."/>
            <person name="Nazina T.N."/>
            <person name="Brambilla E."/>
            <person name="Spring S."/>
            <person name="Klenk H.-P."/>
            <person name="Woyke T."/>
        </authorList>
    </citation>
    <scope>NUCLEOTIDE SEQUENCE [LARGE SCALE GENOMIC DNA]</scope>
    <source>
        <strain evidence="4">ATCC 23193 / DSM 2154 / NCIB 8452 / DL</strain>
    </source>
</reference>
<dbReference type="Pfam" id="PF00994">
    <property type="entry name" value="MoCF_biosynth"/>
    <property type="match status" value="1"/>
</dbReference>
<dbReference type="CDD" id="cd00885">
    <property type="entry name" value="cinA"/>
    <property type="match status" value="1"/>
</dbReference>
<dbReference type="NCBIfam" id="TIGR00199">
    <property type="entry name" value="PncC_domain"/>
    <property type="match status" value="1"/>
</dbReference>
<dbReference type="eggNOG" id="COG1546">
    <property type="taxonomic scope" value="Bacteria"/>
</dbReference>
<dbReference type="InterPro" id="IPR008136">
    <property type="entry name" value="CinA_C"/>
</dbReference>
<dbReference type="PANTHER" id="PTHR13939:SF0">
    <property type="entry name" value="NMN AMIDOHYDROLASE-LIKE PROTEIN YFAY"/>
    <property type="match status" value="1"/>
</dbReference>
<name>F6DPZ6_DESRL</name>
<evidence type="ECO:0000313" key="3">
    <source>
        <dbReference type="EMBL" id="AEG61940.1"/>
    </source>
</evidence>
<organism evidence="3 4">
    <name type="scientific">Desulforamulus ruminis (strain ATCC 23193 / DSM 2154 / NCIMB 8452 / DL)</name>
    <name type="common">Desulfotomaculum ruminis</name>
    <dbReference type="NCBI Taxonomy" id="696281"/>
    <lineage>
        <taxon>Bacteria</taxon>
        <taxon>Bacillati</taxon>
        <taxon>Bacillota</taxon>
        <taxon>Clostridia</taxon>
        <taxon>Eubacteriales</taxon>
        <taxon>Peptococcaceae</taxon>
        <taxon>Desulforamulus</taxon>
    </lineage>
</organism>
<dbReference type="PANTHER" id="PTHR13939">
    <property type="entry name" value="NICOTINAMIDE-NUCLEOTIDE AMIDOHYDROLASE PNCC"/>
    <property type="match status" value="1"/>
</dbReference>
<dbReference type="AlphaFoldDB" id="F6DPZ6"/>
<dbReference type="Gene3D" id="3.40.980.10">
    <property type="entry name" value="MoaB/Mog-like domain"/>
    <property type="match status" value="1"/>
</dbReference>
<dbReference type="InterPro" id="IPR008135">
    <property type="entry name" value="Competence-induced_CinA"/>
</dbReference>
<dbReference type="Pfam" id="PF02464">
    <property type="entry name" value="CinA"/>
    <property type="match status" value="1"/>
</dbReference>
<sequence length="411" mass="44371">MKAEILSVGTELLLGDIVNTNAQYLSKRLAEMGILVYHQSVVGDNPQRLQEAFAEAFKRSDMVVTTGGLGPTKDDLTKEAAATYFNKKLTLDSEAFRQIQAHLSRGNRVVTEAHKKQALFPEGAVVFYNEVGTAPGCATEKDHKIIINLPGPPDEMTHMFEKAVVPYLAKYQDGVLVSKVLRIVGIGEASMAQRVDDIISQQGNPTVAPYAKDSEVILRITARAGSREEGENLIAPMEATIRERLGEDIYGEGDTSLEGETVKLLLNKKQTLAVAESCTGGLVASLLVNYPGISAAFMEGLVTYSNEAKIRALRVNPETIEKFGAVSEETAREMAEGIARRAGTDIGLSTTGVAGPEGGTPEKPVGLVCLGLYLKGEVRSKQMSLTGNRNHVRSKAATAAIDWLRRELGRI</sequence>
<evidence type="ECO:0000259" key="2">
    <source>
        <dbReference type="SMART" id="SM00852"/>
    </source>
</evidence>
<protein>
    <recommendedName>
        <fullName evidence="1">Putative competence-damage inducible protein</fullName>
    </recommendedName>
</protein>
<reference evidence="3 4" key="2">
    <citation type="journal article" date="2012" name="Stand. Genomic Sci.">
        <title>Complete genome sequence of the sulfate-reducing firmicute Desulfotomaculum ruminis type strain (DL(T)).</title>
        <authorList>
            <person name="Spring S."/>
            <person name="Visser M."/>
            <person name="Lu M."/>
            <person name="Copeland A."/>
            <person name="Lapidus A."/>
            <person name="Lucas S."/>
            <person name="Cheng J.F."/>
            <person name="Han C."/>
            <person name="Tapia R."/>
            <person name="Goodwin L.A."/>
            <person name="Pitluck S."/>
            <person name="Ivanova N."/>
            <person name="Land M."/>
            <person name="Hauser L."/>
            <person name="Larimer F."/>
            <person name="Rohde M."/>
            <person name="Goker M."/>
            <person name="Detter J.C."/>
            <person name="Kyrpides N.C."/>
            <person name="Woyke T."/>
            <person name="Schaap P.J."/>
            <person name="Plugge C.M."/>
            <person name="Muyzer G."/>
            <person name="Kuever J."/>
            <person name="Pereira I.A."/>
            <person name="Parshina S.N."/>
            <person name="Bernier-Latmani R."/>
            <person name="Stams A.J."/>
            <person name="Klenk H.P."/>
        </authorList>
    </citation>
    <scope>NUCLEOTIDE SEQUENCE [LARGE SCALE GENOMIC DNA]</scope>
    <source>
        <strain evidence="4">ATCC 23193 / DSM 2154 / NCIB 8452 / DL</strain>
    </source>
</reference>
<dbReference type="SUPFAM" id="SSF53218">
    <property type="entry name" value="Molybdenum cofactor biosynthesis proteins"/>
    <property type="match status" value="1"/>
</dbReference>
<dbReference type="InterPro" id="IPR036653">
    <property type="entry name" value="CinA-like_C"/>
</dbReference>
<dbReference type="InterPro" id="IPR050101">
    <property type="entry name" value="CinA"/>
</dbReference>
<dbReference type="SUPFAM" id="SSF142433">
    <property type="entry name" value="CinA-like"/>
    <property type="match status" value="1"/>
</dbReference>
<dbReference type="HAMAP" id="MF_00226_B">
    <property type="entry name" value="CinA_B"/>
    <property type="match status" value="1"/>
</dbReference>